<evidence type="ECO:0000259" key="7">
    <source>
        <dbReference type="PROSITE" id="PS50112"/>
    </source>
</evidence>
<feature type="domain" description="PAC" evidence="8">
    <location>
        <begin position="203"/>
        <end position="255"/>
    </location>
</feature>
<dbReference type="PRINTS" id="PR00260">
    <property type="entry name" value="CHEMTRNSDUCR"/>
</dbReference>
<evidence type="ECO:0000256" key="5">
    <source>
        <dbReference type="SAM" id="MobiDB-lite"/>
    </source>
</evidence>
<dbReference type="CDD" id="cd00130">
    <property type="entry name" value="PAS"/>
    <property type="match status" value="1"/>
</dbReference>
<evidence type="ECO:0000259" key="9">
    <source>
        <dbReference type="PROSITE" id="PS50885"/>
    </source>
</evidence>
<reference evidence="10 11" key="1">
    <citation type="submission" date="2007-10" db="EMBL/GenBank/DDBJ databases">
        <authorList>
            <person name="Wagner-Dobler I."/>
            <person name="Ferriera S."/>
            <person name="Johnson J."/>
            <person name="Kravitz S."/>
            <person name="Beeson K."/>
            <person name="Sutton G."/>
            <person name="Rogers Y.-H."/>
            <person name="Friedman R."/>
            <person name="Frazier M."/>
            <person name="Venter J.C."/>
        </authorList>
    </citation>
    <scope>NUCLEOTIDE SEQUENCE [LARGE SCALE GENOMIC DNA]</scope>
    <source>
        <strain evidence="10 11">DFL-43</strain>
    </source>
</reference>
<evidence type="ECO:0000259" key="6">
    <source>
        <dbReference type="PROSITE" id="PS50111"/>
    </source>
</evidence>
<dbReference type="Gene3D" id="1.10.287.950">
    <property type="entry name" value="Methyl-accepting chemotaxis protein"/>
    <property type="match status" value="1"/>
</dbReference>
<dbReference type="STRING" id="411684.HPDFL43_11846"/>
<dbReference type="InterPro" id="IPR035965">
    <property type="entry name" value="PAS-like_dom_sf"/>
</dbReference>
<dbReference type="GO" id="GO:0016020">
    <property type="term" value="C:membrane"/>
    <property type="evidence" value="ECO:0007669"/>
    <property type="project" value="UniProtKB-SubCell"/>
</dbReference>
<dbReference type="SUPFAM" id="SSF58104">
    <property type="entry name" value="Methyl-accepting chemotaxis protein (MCP) signaling domain"/>
    <property type="match status" value="1"/>
</dbReference>
<sequence>MYGFQGKDARSKMLAIAGLRANVMIADSNLNITYLNDSVKTMLREAETELKAELPAFSVDTLVGSNIDVFHKNPSHQRNMLSAMKEPHSATIRVGSYAFDLLVTPLTERGKTLGFVVEWANAKERLLNVDYAAQMAAIGRVQATIEFTPDGTIINANENFLNAVGYSLEEIVGQHHSMFVDRDYAKSDDYRLFWEELRSGKFNAGEFTRYGKGGKVVEINASYNPIPDENGNIVKVVKFATDVTARVRAVNALGEALRELADGNLEQRIDLKFPENMEKLRRDFNESISKLNAAISSIGSNADAIASGAEEIRSGADDLSKRTEQQAASVEETAAALEEITVTVNDSTRRAEEAGELVGKTKENAERSGQVVKEAILAMGEIETSSDQISNIIGVIDDIAFQTNLLALNAGVEAARAGEAGKGFAVVATEVRELAQRSANAAKEIKTLINKSGDQVKQGVSLVGRTGEVLEEIVGQVQDINRNVVAIVEAAREQTTGLKEINVAVNSMDQSTQQNAAMVQESNSATQSLASESVALKTLLSKFKTGGGASYGGASKPVEYKPQPAASSGKEKPIASPAREMNKTLAKAFSTGGGAASAAAEDASWEEF</sequence>
<dbReference type="InterPro" id="IPR001610">
    <property type="entry name" value="PAC"/>
</dbReference>
<dbReference type="PROSITE" id="PS50112">
    <property type="entry name" value="PAS"/>
    <property type="match status" value="1"/>
</dbReference>
<dbReference type="Gene3D" id="3.30.450.20">
    <property type="entry name" value="PAS domain"/>
    <property type="match status" value="2"/>
</dbReference>
<dbReference type="PANTHER" id="PTHR43531">
    <property type="entry name" value="PROTEIN ICFG"/>
    <property type="match status" value="1"/>
</dbReference>
<evidence type="ECO:0000256" key="4">
    <source>
        <dbReference type="PROSITE-ProRule" id="PRU00284"/>
    </source>
</evidence>
<dbReference type="PROSITE" id="PS50113">
    <property type="entry name" value="PAC"/>
    <property type="match status" value="1"/>
</dbReference>
<dbReference type="GO" id="GO:0006935">
    <property type="term" value="P:chemotaxis"/>
    <property type="evidence" value="ECO:0007669"/>
    <property type="project" value="UniProtKB-KW"/>
</dbReference>
<dbReference type="AlphaFoldDB" id="A9DBD2"/>
<dbReference type="CDD" id="cd11386">
    <property type="entry name" value="MCP_signal"/>
    <property type="match status" value="1"/>
</dbReference>
<dbReference type="InterPro" id="IPR003660">
    <property type="entry name" value="HAMP_dom"/>
</dbReference>
<feature type="domain" description="PAS" evidence="7">
    <location>
        <begin position="150"/>
        <end position="174"/>
    </location>
</feature>
<dbReference type="GO" id="GO:0007165">
    <property type="term" value="P:signal transduction"/>
    <property type="evidence" value="ECO:0007669"/>
    <property type="project" value="UniProtKB-KW"/>
</dbReference>
<dbReference type="Pfam" id="PF00015">
    <property type="entry name" value="MCPsignal"/>
    <property type="match status" value="1"/>
</dbReference>
<comment type="caution">
    <text evidence="10">The sequence shown here is derived from an EMBL/GenBank/DDBJ whole genome shotgun (WGS) entry which is preliminary data.</text>
</comment>
<accession>A9DBD2</accession>
<keyword evidence="2" id="KW-0145">Chemotaxis</keyword>
<name>A9DBD2_HOEPD</name>
<dbReference type="GO" id="GO:0004888">
    <property type="term" value="F:transmembrane signaling receptor activity"/>
    <property type="evidence" value="ECO:0007669"/>
    <property type="project" value="InterPro"/>
</dbReference>
<dbReference type="InterPro" id="IPR000700">
    <property type="entry name" value="PAS-assoc_C"/>
</dbReference>
<feature type="domain" description="Methyl-accepting transducer" evidence="6">
    <location>
        <begin position="301"/>
        <end position="530"/>
    </location>
</feature>
<protein>
    <submittedName>
        <fullName evidence="10">PAS domain S-box</fullName>
    </submittedName>
</protein>
<dbReference type="InterPro" id="IPR000014">
    <property type="entry name" value="PAS"/>
</dbReference>
<dbReference type="NCBIfam" id="TIGR00229">
    <property type="entry name" value="sensory_box"/>
    <property type="match status" value="1"/>
</dbReference>
<evidence type="ECO:0000256" key="3">
    <source>
        <dbReference type="ARBA" id="ARBA00029447"/>
    </source>
</evidence>
<comment type="similarity">
    <text evidence="3">Belongs to the methyl-accepting chemotaxis (MCP) protein family.</text>
</comment>
<reference evidence="10 11" key="2">
    <citation type="submission" date="2012-06" db="EMBL/GenBank/DDBJ databases">
        <authorList>
            <person name="Fiebig A."/>
        </authorList>
    </citation>
    <scope>NUCLEOTIDE SEQUENCE [LARGE SCALE GENOMIC DNA]</scope>
    <source>
        <strain evidence="10 11">DFL-43</strain>
    </source>
</reference>
<evidence type="ECO:0000313" key="11">
    <source>
        <dbReference type="Proteomes" id="UP000004291"/>
    </source>
</evidence>
<dbReference type="SUPFAM" id="SSF55785">
    <property type="entry name" value="PYP-like sensor domain (PAS domain)"/>
    <property type="match status" value="1"/>
</dbReference>
<dbReference type="HOGENOM" id="CLU_000445_107_26_5"/>
<feature type="region of interest" description="Disordered" evidence="5">
    <location>
        <begin position="589"/>
        <end position="608"/>
    </location>
</feature>
<evidence type="ECO:0000256" key="2">
    <source>
        <dbReference type="ARBA" id="ARBA00022500"/>
    </source>
</evidence>
<dbReference type="SMART" id="SM00086">
    <property type="entry name" value="PAC"/>
    <property type="match status" value="1"/>
</dbReference>
<feature type="compositionally biased region" description="Low complexity" evidence="5">
    <location>
        <begin position="589"/>
        <end position="602"/>
    </location>
</feature>
<gene>
    <name evidence="10" type="ORF">HPDFL43_11846</name>
</gene>
<evidence type="ECO:0000256" key="1">
    <source>
        <dbReference type="ARBA" id="ARBA00004370"/>
    </source>
</evidence>
<dbReference type="PANTHER" id="PTHR43531:SF11">
    <property type="entry name" value="METHYL-ACCEPTING CHEMOTAXIS PROTEIN 3"/>
    <property type="match status" value="1"/>
</dbReference>
<evidence type="ECO:0000259" key="8">
    <source>
        <dbReference type="PROSITE" id="PS50113"/>
    </source>
</evidence>
<dbReference type="SMART" id="SM00283">
    <property type="entry name" value="MA"/>
    <property type="match status" value="1"/>
</dbReference>
<dbReference type="Pfam" id="PF13426">
    <property type="entry name" value="PAS_9"/>
    <property type="match status" value="1"/>
</dbReference>
<keyword evidence="4" id="KW-0807">Transducer</keyword>
<evidence type="ECO:0000313" key="10">
    <source>
        <dbReference type="EMBL" id="EDQ32491.2"/>
    </source>
</evidence>
<proteinExistence type="inferred from homology"/>
<dbReference type="eggNOG" id="COG0840">
    <property type="taxonomic scope" value="Bacteria"/>
</dbReference>
<keyword evidence="11" id="KW-1185">Reference proteome</keyword>
<dbReference type="Proteomes" id="UP000004291">
    <property type="component" value="Chromosome"/>
</dbReference>
<dbReference type="EMBL" id="ABIA03000004">
    <property type="protein sequence ID" value="EDQ32491.2"/>
    <property type="molecule type" value="Genomic_DNA"/>
</dbReference>
<dbReference type="InterPro" id="IPR004089">
    <property type="entry name" value="MCPsignal_dom"/>
</dbReference>
<comment type="subcellular location">
    <subcellularLocation>
        <location evidence="1">Membrane</location>
    </subcellularLocation>
</comment>
<dbReference type="PROSITE" id="PS50885">
    <property type="entry name" value="HAMP"/>
    <property type="match status" value="1"/>
</dbReference>
<feature type="region of interest" description="Disordered" evidence="5">
    <location>
        <begin position="551"/>
        <end position="581"/>
    </location>
</feature>
<organism evidence="10 11">
    <name type="scientific">Hoeflea phototrophica (strain DSM 17068 / NCIMB 14078 / DFL-43)</name>
    <dbReference type="NCBI Taxonomy" id="411684"/>
    <lineage>
        <taxon>Bacteria</taxon>
        <taxon>Pseudomonadati</taxon>
        <taxon>Pseudomonadota</taxon>
        <taxon>Alphaproteobacteria</taxon>
        <taxon>Hyphomicrobiales</taxon>
        <taxon>Rhizobiaceae</taxon>
        <taxon>Hoeflea</taxon>
    </lineage>
</organism>
<dbReference type="PROSITE" id="PS50111">
    <property type="entry name" value="CHEMOTAXIS_TRANSDUC_2"/>
    <property type="match status" value="1"/>
</dbReference>
<dbReference type="InterPro" id="IPR004090">
    <property type="entry name" value="Chemotax_Me-accpt_rcpt"/>
</dbReference>
<dbReference type="InterPro" id="IPR051310">
    <property type="entry name" value="MCP_chemotaxis"/>
</dbReference>
<feature type="domain" description="HAMP" evidence="9">
    <location>
        <begin position="244"/>
        <end position="296"/>
    </location>
</feature>
<dbReference type="FunFam" id="1.10.287.950:FF:000001">
    <property type="entry name" value="Methyl-accepting chemotaxis sensory transducer"/>
    <property type="match status" value="1"/>
</dbReference>